<dbReference type="InterPro" id="IPR007603">
    <property type="entry name" value="Choline_transptr-like"/>
</dbReference>
<dbReference type="PANTHER" id="PTHR12385:SF84">
    <property type="entry name" value="CHOLINE TRANSPORTER-LIKE PROTEIN"/>
    <property type="match status" value="1"/>
</dbReference>
<evidence type="ECO:0000256" key="4">
    <source>
        <dbReference type="ARBA" id="ARBA00022989"/>
    </source>
</evidence>
<feature type="transmembrane region" description="Helical" evidence="6">
    <location>
        <begin position="7"/>
        <end position="27"/>
    </location>
</feature>
<feature type="transmembrane region" description="Helical" evidence="6">
    <location>
        <begin position="173"/>
        <end position="190"/>
    </location>
</feature>
<sequence>MRRLLGFLFLLFHLILITALVIFLAVQGLRSGHLHATKWYPPLLTSTACAAILSSVWQWLADINTSKAFKAAFWVSPLLTCAIALLLLTIGSSVSLGAGMAALLCSVVLSLYGCWASPRFDYAIRVLKISNSASPPPKATSLVLLSMLVSFLYSCLLVIGIGGARALGTKFEALFISIILLSLAWTMQVMRNTMMASITRVKYMYLVCGIDVDAHVALRDTLWHLMGRDTDEFLFSCANCYAGVASTLVMYGNRWGFVYVGVYNRGFVQASMDAWSVFRRTELEMLIDSDLMGSFCFLSGVAVGAICSLVSGSWALAVHKSYATELSLYAFFIGYFMVIRNWKLKTSLSSAACNSDLEFVLLQSRIAMAWQQASLTAYYVAYAENPQNSRFDSTIPSRIQELRRVQA</sequence>
<evidence type="ECO:0000256" key="6">
    <source>
        <dbReference type="RuleBase" id="RU368066"/>
    </source>
</evidence>
<evidence type="ECO:0000313" key="7">
    <source>
        <dbReference type="EMBL" id="EXB68033.1"/>
    </source>
</evidence>
<dbReference type="Pfam" id="PF04515">
    <property type="entry name" value="Choline_transpo"/>
    <property type="match status" value="1"/>
</dbReference>
<proteinExistence type="inferred from homology"/>
<evidence type="ECO:0000256" key="2">
    <source>
        <dbReference type="ARBA" id="ARBA00007168"/>
    </source>
</evidence>
<feature type="transmembrane region" description="Helical" evidence="6">
    <location>
        <begin position="139"/>
        <end position="161"/>
    </location>
</feature>
<comment type="function">
    <text evidence="6">Choline transporter.</text>
</comment>
<dbReference type="EMBL" id="KE344571">
    <property type="protein sequence ID" value="EXB68033.1"/>
    <property type="molecule type" value="Genomic_DNA"/>
</dbReference>
<keyword evidence="4 6" id="KW-1133">Transmembrane helix</keyword>
<evidence type="ECO:0000256" key="3">
    <source>
        <dbReference type="ARBA" id="ARBA00022692"/>
    </source>
</evidence>
<evidence type="ECO:0000256" key="5">
    <source>
        <dbReference type="ARBA" id="ARBA00023136"/>
    </source>
</evidence>
<dbReference type="Proteomes" id="UP000030645">
    <property type="component" value="Unassembled WGS sequence"/>
</dbReference>
<dbReference type="STRING" id="981085.W9R4P4"/>
<evidence type="ECO:0000256" key="1">
    <source>
        <dbReference type="ARBA" id="ARBA00004141"/>
    </source>
</evidence>
<keyword evidence="3 6" id="KW-0812">Transmembrane</keyword>
<gene>
    <name evidence="7" type="ORF">L484_009640</name>
</gene>
<feature type="transmembrane region" description="Helical" evidence="6">
    <location>
        <begin position="295"/>
        <end position="316"/>
    </location>
</feature>
<feature type="transmembrane region" description="Helical" evidence="6">
    <location>
        <begin position="39"/>
        <end position="60"/>
    </location>
</feature>
<comment type="similarity">
    <text evidence="2 6">Belongs to the CTL (choline transporter-like) family.</text>
</comment>
<feature type="transmembrane region" description="Helical" evidence="6">
    <location>
        <begin position="72"/>
        <end position="90"/>
    </location>
</feature>
<dbReference type="GO" id="GO:0005886">
    <property type="term" value="C:plasma membrane"/>
    <property type="evidence" value="ECO:0007669"/>
    <property type="project" value="UniProtKB-SubCell"/>
</dbReference>
<feature type="transmembrane region" description="Helical" evidence="6">
    <location>
        <begin position="322"/>
        <end position="339"/>
    </location>
</feature>
<feature type="transmembrane region" description="Helical" evidence="6">
    <location>
        <begin position="96"/>
        <end position="118"/>
    </location>
</feature>
<keyword evidence="8" id="KW-1185">Reference proteome</keyword>
<comment type="subcellular location">
    <subcellularLocation>
        <location evidence="6">Cell membrane</location>
        <topology evidence="6">Multi-pass membrane protein</topology>
    </subcellularLocation>
    <subcellularLocation>
        <location evidence="1">Membrane</location>
        <topology evidence="1">Multi-pass membrane protein</topology>
    </subcellularLocation>
</comment>
<dbReference type="GO" id="GO:0022857">
    <property type="term" value="F:transmembrane transporter activity"/>
    <property type="evidence" value="ECO:0007669"/>
    <property type="project" value="UniProtKB-UniRule"/>
</dbReference>
<name>W9R4P4_9ROSA</name>
<protein>
    <recommendedName>
        <fullName evidence="6">Choline transporter-like protein</fullName>
    </recommendedName>
</protein>
<reference evidence="8" key="1">
    <citation type="submission" date="2013-01" db="EMBL/GenBank/DDBJ databases">
        <title>Draft Genome Sequence of a Mulberry Tree, Morus notabilis C.K. Schneid.</title>
        <authorList>
            <person name="He N."/>
            <person name="Zhao S."/>
        </authorList>
    </citation>
    <scope>NUCLEOTIDE SEQUENCE</scope>
</reference>
<dbReference type="eggNOG" id="KOG1362">
    <property type="taxonomic scope" value="Eukaryota"/>
</dbReference>
<dbReference type="AlphaFoldDB" id="W9R4P4"/>
<evidence type="ECO:0000313" key="8">
    <source>
        <dbReference type="Proteomes" id="UP000030645"/>
    </source>
</evidence>
<accession>W9R4P4</accession>
<keyword evidence="5 6" id="KW-0472">Membrane</keyword>
<organism evidence="7 8">
    <name type="scientific">Morus notabilis</name>
    <dbReference type="NCBI Taxonomy" id="981085"/>
    <lineage>
        <taxon>Eukaryota</taxon>
        <taxon>Viridiplantae</taxon>
        <taxon>Streptophyta</taxon>
        <taxon>Embryophyta</taxon>
        <taxon>Tracheophyta</taxon>
        <taxon>Spermatophyta</taxon>
        <taxon>Magnoliopsida</taxon>
        <taxon>eudicotyledons</taxon>
        <taxon>Gunneridae</taxon>
        <taxon>Pentapetalae</taxon>
        <taxon>rosids</taxon>
        <taxon>fabids</taxon>
        <taxon>Rosales</taxon>
        <taxon>Moraceae</taxon>
        <taxon>Moreae</taxon>
        <taxon>Morus</taxon>
    </lineage>
</organism>
<dbReference type="PANTHER" id="PTHR12385">
    <property type="entry name" value="CHOLINE TRANSPORTER-LIKE (SLC FAMILY 44)"/>
    <property type="match status" value="1"/>
</dbReference>